<accession>A0ABV1MTE2</accession>
<proteinExistence type="predicted"/>
<dbReference type="EMBL" id="JBEGDG010000010">
    <property type="protein sequence ID" value="MEQ6355780.1"/>
    <property type="molecule type" value="Genomic_DNA"/>
</dbReference>
<reference evidence="1 2" key="1">
    <citation type="submission" date="2024-06" db="EMBL/GenBank/DDBJ databases">
        <title>Lysinibacillus zambalefons sp. nov., a Novel Firmicute Isolated from the Poon Bato Zambales Hyperalkaline Spring.</title>
        <authorList>
            <person name="Aja J.A."/>
            <person name="Lazaro J.E.H."/>
            <person name="Llorin L.D."/>
            <person name="Lim K.R."/>
            <person name="Teodosio J."/>
            <person name="Dalisay D.S."/>
        </authorList>
    </citation>
    <scope>NUCLEOTIDE SEQUENCE [LARGE SCALE GENOMIC DNA]</scope>
    <source>
        <strain evidence="1 2">M3</strain>
    </source>
</reference>
<sequence length="156" mass="18451">MKKFRGKKRYFHNLSRQLDVAHYDLDFGEEGWFDFWHTHLDFYGYGDNSLKLRKEHIKAHIILYKSLLENLQVFEKPYQSWIELADEDAGSDAVFIHTPNPNDDNFPLKLENLKWDCPIPKEYKDLINLNEFNVGLYTGESNNILIIQSKNSGVRL</sequence>
<evidence type="ECO:0000313" key="1">
    <source>
        <dbReference type="EMBL" id="MEQ6355780.1"/>
    </source>
</evidence>
<evidence type="ECO:0000313" key="2">
    <source>
        <dbReference type="Proteomes" id="UP001478862"/>
    </source>
</evidence>
<protein>
    <submittedName>
        <fullName evidence="1">Uncharacterized protein</fullName>
    </submittedName>
</protein>
<comment type="caution">
    <text evidence="1">The sequence shown here is derived from an EMBL/GenBank/DDBJ whole genome shotgun (WGS) entry which is preliminary data.</text>
</comment>
<dbReference type="RefSeq" id="WP_349660313.1">
    <property type="nucleotide sequence ID" value="NZ_JBEGDG010000010.1"/>
</dbReference>
<name>A0ABV1MTE2_9BACI</name>
<keyword evidence="2" id="KW-1185">Reference proteome</keyword>
<gene>
    <name evidence="1" type="ORF">ABNX05_14220</name>
</gene>
<dbReference type="Proteomes" id="UP001478862">
    <property type="component" value="Unassembled WGS sequence"/>
</dbReference>
<organism evidence="1 2">
    <name type="scientific">Lysinibacillus zambalensis</name>
    <dbReference type="NCBI Taxonomy" id="3160866"/>
    <lineage>
        <taxon>Bacteria</taxon>
        <taxon>Bacillati</taxon>
        <taxon>Bacillota</taxon>
        <taxon>Bacilli</taxon>
        <taxon>Bacillales</taxon>
        <taxon>Bacillaceae</taxon>
        <taxon>Lysinibacillus</taxon>
    </lineage>
</organism>